<reference evidence="3 4" key="1">
    <citation type="submission" date="2018-05" db="EMBL/GenBank/DDBJ databases">
        <title>The draft genome of strain NS-104.</title>
        <authorList>
            <person name="Hang P."/>
            <person name="Jiang J."/>
        </authorList>
    </citation>
    <scope>NUCLEOTIDE SEQUENCE [LARGE SCALE GENOMIC DNA]</scope>
    <source>
        <strain evidence="3 4">NS-104</strain>
    </source>
</reference>
<evidence type="ECO:0000313" key="3">
    <source>
        <dbReference type="EMBL" id="PWE57269.1"/>
    </source>
</evidence>
<evidence type="ECO:0000256" key="1">
    <source>
        <dbReference type="SAM" id="MobiDB-lite"/>
    </source>
</evidence>
<organism evidence="3 4">
    <name type="scientific">Metarhizobium album</name>
    <dbReference type="NCBI Taxonomy" id="2182425"/>
    <lineage>
        <taxon>Bacteria</taxon>
        <taxon>Pseudomonadati</taxon>
        <taxon>Pseudomonadota</taxon>
        <taxon>Alphaproteobacteria</taxon>
        <taxon>Hyphomicrobiales</taxon>
        <taxon>Rhizobiaceae</taxon>
        <taxon>Metarhizobium</taxon>
    </lineage>
</organism>
<keyword evidence="4" id="KW-1185">Reference proteome</keyword>
<feature type="region of interest" description="Disordered" evidence="1">
    <location>
        <begin position="101"/>
        <end position="121"/>
    </location>
</feature>
<keyword evidence="2" id="KW-0812">Transmembrane</keyword>
<gene>
    <name evidence="3" type="ORF">DEM27_06430</name>
</gene>
<feature type="transmembrane region" description="Helical" evidence="2">
    <location>
        <begin position="71"/>
        <end position="93"/>
    </location>
</feature>
<accession>A0A2U2DVP6</accession>
<evidence type="ECO:0000256" key="2">
    <source>
        <dbReference type="SAM" id="Phobius"/>
    </source>
</evidence>
<evidence type="ECO:0000313" key="4">
    <source>
        <dbReference type="Proteomes" id="UP000245252"/>
    </source>
</evidence>
<sequence>MILGGTLGYVKSALTILGGVVAFFTLIALIGGINGDFEEVQDEPAMVGLMWLCNRILKIALYLLWHHPDGVIIFFVVAVVVVTHLSTATVDGYKKEFDRRRAEQFPGDKPKRPRGKGKGRR</sequence>
<dbReference type="Proteomes" id="UP000245252">
    <property type="component" value="Unassembled WGS sequence"/>
</dbReference>
<name>A0A2U2DVP6_9HYPH</name>
<keyword evidence="2" id="KW-0472">Membrane</keyword>
<dbReference type="AlphaFoldDB" id="A0A2U2DVP6"/>
<feature type="transmembrane region" description="Helical" evidence="2">
    <location>
        <begin position="12"/>
        <end position="33"/>
    </location>
</feature>
<feature type="compositionally biased region" description="Basic and acidic residues" evidence="1">
    <location>
        <begin position="101"/>
        <end position="110"/>
    </location>
</feature>
<proteinExistence type="predicted"/>
<feature type="compositionally biased region" description="Basic residues" evidence="1">
    <location>
        <begin position="111"/>
        <end position="121"/>
    </location>
</feature>
<dbReference type="RefSeq" id="WP_109457373.1">
    <property type="nucleotide sequence ID" value="NZ_QFBC01000002.1"/>
</dbReference>
<comment type="caution">
    <text evidence="3">The sequence shown here is derived from an EMBL/GenBank/DDBJ whole genome shotgun (WGS) entry which is preliminary data.</text>
</comment>
<keyword evidence="2" id="KW-1133">Transmembrane helix</keyword>
<dbReference type="EMBL" id="QFBC01000002">
    <property type="protein sequence ID" value="PWE57269.1"/>
    <property type="molecule type" value="Genomic_DNA"/>
</dbReference>
<protein>
    <submittedName>
        <fullName evidence="3">Uncharacterized protein</fullName>
    </submittedName>
</protein>